<organism evidence="4 5">
    <name type="scientific">Seminavis robusta</name>
    <dbReference type="NCBI Taxonomy" id="568900"/>
    <lineage>
        <taxon>Eukaryota</taxon>
        <taxon>Sar</taxon>
        <taxon>Stramenopiles</taxon>
        <taxon>Ochrophyta</taxon>
        <taxon>Bacillariophyta</taxon>
        <taxon>Bacillariophyceae</taxon>
        <taxon>Bacillariophycidae</taxon>
        <taxon>Naviculales</taxon>
        <taxon>Naviculaceae</taxon>
        <taxon>Seminavis</taxon>
    </lineage>
</organism>
<keyword evidence="2" id="KW-0732">Signal</keyword>
<comment type="caution">
    <text evidence="4">The sequence shown here is derived from an EMBL/GenBank/DDBJ whole genome shotgun (WGS) entry which is preliminary data.</text>
</comment>
<protein>
    <recommendedName>
        <fullName evidence="3">VWFD domain-containing protein</fullName>
    </recommendedName>
</protein>
<keyword evidence="5" id="KW-1185">Reference proteome</keyword>
<name>A0A9N8ELA0_9STRA</name>
<gene>
    <name evidence="4" type="ORF">SEMRO_1402_G269581.1</name>
</gene>
<feature type="signal peptide" evidence="2">
    <location>
        <begin position="1"/>
        <end position="21"/>
    </location>
</feature>
<dbReference type="InterPro" id="IPR001846">
    <property type="entry name" value="VWF_type-D"/>
</dbReference>
<dbReference type="PANTHER" id="PTHR33683">
    <property type="entry name" value="1, PUTATIVE-RELATED"/>
    <property type="match status" value="1"/>
</dbReference>
<dbReference type="PROSITE" id="PS51233">
    <property type="entry name" value="VWFD"/>
    <property type="match status" value="1"/>
</dbReference>
<dbReference type="EMBL" id="CAICTM010001400">
    <property type="protein sequence ID" value="CAB9523311.1"/>
    <property type="molecule type" value="Genomic_DNA"/>
</dbReference>
<feature type="chain" id="PRO_5040406002" description="VWFD domain-containing protein" evidence="2">
    <location>
        <begin position="22"/>
        <end position="397"/>
    </location>
</feature>
<proteinExistence type="predicted"/>
<evidence type="ECO:0000259" key="3">
    <source>
        <dbReference type="PROSITE" id="PS51233"/>
    </source>
</evidence>
<feature type="region of interest" description="Disordered" evidence="1">
    <location>
        <begin position="71"/>
        <end position="155"/>
    </location>
</feature>
<dbReference type="AlphaFoldDB" id="A0A9N8ELA0"/>
<evidence type="ECO:0000256" key="1">
    <source>
        <dbReference type="SAM" id="MobiDB-lite"/>
    </source>
</evidence>
<sequence length="397" mass="42384">MKPFLYPTIMILSFVVGQAQASGECCYIAVGIVDSSCDLCTPGSCVGTDVQCISSTQNNCDERFASWCPDDTGAPTPSPTSYPSYSPTAEPTTSPTAYPSYSPTAEPTTSPTAGPTTSPTDSPTAGPTESSTEGTTDIPATDPVPTSTSAGGGGDPHFKTWNSTWYDFHGICDLVLLDDENFANGLGLTIHIRTKDRYPYAYIESAALQIGEDILEVSSFGEYMMDGVSKVDMPAEMGGQFLVDHEQKSDKEHTFTIKVGESEAIKLSTFKDMVTVMIENGSSADFGTSVGLMGKFGDGALLARDGTTVIGDHNLFGQEWQVLASEPQLFQTSSQFLGKRCVPPATTKGRRRLGVTISKDAAEKACDHHKDMKMQDMCVFDVIAMGDLEVAHAHGAF</sequence>
<evidence type="ECO:0000313" key="5">
    <source>
        <dbReference type="Proteomes" id="UP001153069"/>
    </source>
</evidence>
<dbReference type="Proteomes" id="UP001153069">
    <property type="component" value="Unassembled WGS sequence"/>
</dbReference>
<reference evidence="4" key="1">
    <citation type="submission" date="2020-06" db="EMBL/GenBank/DDBJ databases">
        <authorList>
            <consortium name="Plant Systems Biology data submission"/>
        </authorList>
    </citation>
    <scope>NUCLEOTIDE SEQUENCE</scope>
    <source>
        <strain evidence="4">D6</strain>
    </source>
</reference>
<accession>A0A9N8ELA0</accession>
<evidence type="ECO:0000313" key="4">
    <source>
        <dbReference type="EMBL" id="CAB9523311.1"/>
    </source>
</evidence>
<dbReference type="PANTHER" id="PTHR33683:SF46">
    <property type="entry name" value="SUSHI DOMAIN-CONTAINING PROTEIN"/>
    <property type="match status" value="1"/>
</dbReference>
<dbReference type="OrthoDB" id="47453at2759"/>
<feature type="domain" description="VWFD" evidence="3">
    <location>
        <begin position="148"/>
        <end position="328"/>
    </location>
</feature>
<evidence type="ECO:0000256" key="2">
    <source>
        <dbReference type="SAM" id="SignalP"/>
    </source>
</evidence>
<feature type="compositionally biased region" description="Low complexity" evidence="1">
    <location>
        <begin position="79"/>
        <end position="128"/>
    </location>
</feature>